<dbReference type="Gene3D" id="3.40.50.150">
    <property type="entry name" value="Vaccinia Virus protein VP39"/>
    <property type="match status" value="1"/>
</dbReference>
<dbReference type="SUPFAM" id="SSF47757">
    <property type="entry name" value="Chemotaxis receptor methyltransferase CheR, N-terminal domain"/>
    <property type="match status" value="1"/>
</dbReference>
<comment type="caution">
    <text evidence="11">The sequence shown here is derived from an EMBL/GenBank/DDBJ whole genome shotgun (WGS) entry which is preliminary data.</text>
</comment>
<dbReference type="InterPro" id="IPR036804">
    <property type="entry name" value="CheR_N_sf"/>
</dbReference>
<keyword evidence="6" id="KW-0378">Hydrolase</keyword>
<feature type="domain" description="CheR-type methyltransferase" evidence="10">
    <location>
        <begin position="212"/>
        <end position="486"/>
    </location>
</feature>
<dbReference type="GO" id="GO:0005737">
    <property type="term" value="C:cytoplasm"/>
    <property type="evidence" value="ECO:0007669"/>
    <property type="project" value="InterPro"/>
</dbReference>
<dbReference type="SUPFAM" id="SSF53335">
    <property type="entry name" value="S-adenosyl-L-methionine-dependent methyltransferases"/>
    <property type="match status" value="1"/>
</dbReference>
<dbReference type="CDD" id="cd16434">
    <property type="entry name" value="CheB-CheR_fusion"/>
    <property type="match status" value="1"/>
</dbReference>
<evidence type="ECO:0000313" key="11">
    <source>
        <dbReference type="EMBL" id="PYE50008.1"/>
    </source>
</evidence>
<dbReference type="GO" id="GO:0008983">
    <property type="term" value="F:protein-glutamate O-methyltransferase activity"/>
    <property type="evidence" value="ECO:0007669"/>
    <property type="project" value="UniProtKB-EC"/>
</dbReference>
<dbReference type="SMART" id="SM00138">
    <property type="entry name" value="MeTrc"/>
    <property type="match status" value="1"/>
</dbReference>
<feature type="active site" evidence="6">
    <location>
        <position position="152"/>
    </location>
</feature>
<feature type="region of interest" description="Disordered" evidence="8">
    <location>
        <begin position="1"/>
        <end position="25"/>
    </location>
</feature>
<evidence type="ECO:0000256" key="2">
    <source>
        <dbReference type="ARBA" id="ARBA00012534"/>
    </source>
</evidence>
<feature type="domain" description="CheB-type methylesterase" evidence="9">
    <location>
        <begin position="23"/>
        <end position="210"/>
    </location>
</feature>
<dbReference type="GO" id="GO:0006935">
    <property type="term" value="P:chemotaxis"/>
    <property type="evidence" value="ECO:0007669"/>
    <property type="project" value="UniProtKB-UniRule"/>
</dbReference>
<keyword evidence="5" id="KW-0949">S-adenosyl-L-methionine</keyword>
<dbReference type="SMART" id="SM00091">
    <property type="entry name" value="PAS"/>
    <property type="match status" value="2"/>
</dbReference>
<dbReference type="Gene3D" id="3.40.50.180">
    <property type="entry name" value="Methylesterase CheB, C-terminal domain"/>
    <property type="match status" value="1"/>
</dbReference>
<evidence type="ECO:0000256" key="8">
    <source>
        <dbReference type="SAM" id="MobiDB-lite"/>
    </source>
</evidence>
<accession>A0A318S2W9</accession>
<dbReference type="Pfam" id="PF01339">
    <property type="entry name" value="CheB_methylest"/>
    <property type="match status" value="1"/>
</dbReference>
<sequence>MTDDSNRPPNTAAPSSTEAALSPTPPTRIVALGGSAGALDGYERFFLGLPPGSGMTFVVVTHLSPNGESLMPDLLRRCTSLPVELIEDGLRVEPDHVYVIPAGFSLAVMNGTLLLRDLDVAEGRVIDAFLASLAADVGERAVAVILSGMGSDGTRGVRAIKENFGLVLAQDPTTADYPAMPTSAIATGVVDEVRPADELASHLLERVTRERLLQSDPAASSADLQRVLLLVRERTGQDFTRYKHATLLRRMDRRLKSHRLDSLAQYHQFLQQHPSEVDALFDDLTINVTSFFRDPEAFERLKAHLRMTLTRDERGGEAVRAWTVGCASGEEAYSVAMVLHELTQEPEWRGPTGIQVFATDIDPRSIDKARAGLYPASIEQTVTPERLRRYFTPTSGGYHVNSVLRDLIVFALHNTFNDPPFTRLDLLTCRNMLIYLNADLQQQILSVFHYALQPNGLLLLGVSETTGSHDERFQTLDSRWKIYLRELGAVNTLPVGLILVRSPSTRLSQAQPPERRAARTYHLPSPVERLLLAMYAPPAVVVNAEGDILYVTGRTSRFLELPSGSSGTVNVLDMTHDGMRFELASAMRRATREKRAVTLRDVRQDEDREVLVLDVTVHPVQSPEAQAQDTLLVVFQERPAEEAVPATPEQIDQVQALTREVQHLRETLRATMEENVISNEELRSTNEEYQTTIEELKSTNEELLTSKEELQSVNEELLTTNAEHQGVIHDLARANDDIKNLLESAGIATLYLGNDLRIKRFTTQITRVMNLIGSDVGRHVGDLNVKLRDVNLEQDVTAVLETLLPHEAQVRTLDDHWYLMRINPYRTADNFIDGVVVAFTNIDSVKEIEAKLDQSVLHSEALLNCIIIPMVEFDDDLRVITANKALYDLLRVSPEQARARPVYDLGSLGRQQLDSWELRAKLSEMVLTDVPLTNHVIDLDVPGVGVQKMKVEAWPVLSTDGQQAVHLMTLENITSILEEVVKDVTSGEAEENEGR</sequence>
<dbReference type="InterPro" id="IPR022642">
    <property type="entry name" value="CheR_C"/>
</dbReference>
<dbReference type="Pfam" id="PF03705">
    <property type="entry name" value="CheR_N"/>
    <property type="match status" value="1"/>
</dbReference>
<keyword evidence="3" id="KW-0489">Methyltransferase</keyword>
<evidence type="ECO:0000256" key="4">
    <source>
        <dbReference type="ARBA" id="ARBA00022679"/>
    </source>
</evidence>
<evidence type="ECO:0000256" key="7">
    <source>
        <dbReference type="SAM" id="Coils"/>
    </source>
</evidence>
<evidence type="ECO:0000259" key="10">
    <source>
        <dbReference type="PROSITE" id="PS50123"/>
    </source>
</evidence>
<feature type="compositionally biased region" description="Polar residues" evidence="8">
    <location>
        <begin position="7"/>
        <end position="19"/>
    </location>
</feature>
<evidence type="ECO:0000256" key="1">
    <source>
        <dbReference type="ARBA" id="ARBA00001541"/>
    </source>
</evidence>
<evidence type="ECO:0000259" key="9">
    <source>
        <dbReference type="PROSITE" id="PS50122"/>
    </source>
</evidence>
<dbReference type="InterPro" id="IPR022641">
    <property type="entry name" value="CheR_N"/>
</dbReference>
<dbReference type="PROSITE" id="PS50122">
    <property type="entry name" value="CHEB"/>
    <property type="match status" value="1"/>
</dbReference>
<dbReference type="Gene3D" id="1.10.155.10">
    <property type="entry name" value="Chemotaxis receptor methyltransferase CheR, N-terminal domain"/>
    <property type="match status" value="1"/>
</dbReference>
<proteinExistence type="predicted"/>
<dbReference type="InterPro" id="IPR000780">
    <property type="entry name" value="CheR_MeTrfase"/>
</dbReference>
<dbReference type="Pfam" id="PF13596">
    <property type="entry name" value="PAS_10"/>
    <property type="match status" value="1"/>
</dbReference>
<dbReference type="PANTHER" id="PTHR24422:SF27">
    <property type="entry name" value="PROTEIN-GLUTAMATE O-METHYLTRANSFERASE"/>
    <property type="match status" value="1"/>
</dbReference>
<dbReference type="GO" id="GO:0008984">
    <property type="term" value="F:protein-glutamate methylesterase activity"/>
    <property type="evidence" value="ECO:0007669"/>
    <property type="project" value="InterPro"/>
</dbReference>
<dbReference type="InterPro" id="IPR050903">
    <property type="entry name" value="Bact_Chemotaxis_MeTrfase"/>
</dbReference>
<name>A0A318S2W9_9DEIO</name>
<evidence type="ECO:0000256" key="5">
    <source>
        <dbReference type="ARBA" id="ARBA00022691"/>
    </source>
</evidence>
<dbReference type="PANTHER" id="PTHR24422">
    <property type="entry name" value="CHEMOTAXIS PROTEIN METHYLTRANSFERASE"/>
    <property type="match status" value="1"/>
</dbReference>
<dbReference type="Pfam" id="PF01739">
    <property type="entry name" value="CheR"/>
    <property type="match status" value="1"/>
</dbReference>
<evidence type="ECO:0000313" key="12">
    <source>
        <dbReference type="Proteomes" id="UP000248326"/>
    </source>
</evidence>
<comment type="catalytic activity">
    <reaction evidence="1">
        <text>L-glutamyl-[protein] + S-adenosyl-L-methionine = [protein]-L-glutamate 5-O-methyl ester + S-adenosyl-L-homocysteine</text>
        <dbReference type="Rhea" id="RHEA:24452"/>
        <dbReference type="Rhea" id="RHEA-COMP:10208"/>
        <dbReference type="Rhea" id="RHEA-COMP:10311"/>
        <dbReference type="ChEBI" id="CHEBI:29973"/>
        <dbReference type="ChEBI" id="CHEBI:57856"/>
        <dbReference type="ChEBI" id="CHEBI:59789"/>
        <dbReference type="ChEBI" id="CHEBI:82795"/>
        <dbReference type="EC" id="2.1.1.80"/>
    </reaction>
</comment>
<dbReference type="GO" id="GO:0032259">
    <property type="term" value="P:methylation"/>
    <property type="evidence" value="ECO:0007669"/>
    <property type="project" value="UniProtKB-KW"/>
</dbReference>
<dbReference type="AlphaFoldDB" id="A0A318S2W9"/>
<dbReference type="PRINTS" id="PR00996">
    <property type="entry name" value="CHERMTFRASE"/>
</dbReference>
<feature type="active site" evidence="6">
    <location>
        <position position="62"/>
    </location>
</feature>
<gene>
    <name evidence="11" type="ORF">DES52_11928</name>
</gene>
<dbReference type="EMBL" id="QJSX01000019">
    <property type="protein sequence ID" value="PYE50008.1"/>
    <property type="molecule type" value="Genomic_DNA"/>
</dbReference>
<dbReference type="OrthoDB" id="9816309at2"/>
<dbReference type="InterPro" id="IPR000673">
    <property type="entry name" value="Sig_transdc_resp-reg_Me-estase"/>
</dbReference>
<protein>
    <recommendedName>
        <fullName evidence="2">protein-glutamate O-methyltransferase</fullName>
        <ecNumber evidence="2">2.1.1.80</ecNumber>
    </recommendedName>
</protein>
<feature type="coiled-coil region" evidence="7">
    <location>
        <begin position="654"/>
        <end position="720"/>
    </location>
</feature>
<evidence type="ECO:0000256" key="6">
    <source>
        <dbReference type="PROSITE-ProRule" id="PRU00050"/>
    </source>
</evidence>
<keyword evidence="6" id="KW-0145">Chemotaxis</keyword>
<dbReference type="InterPro" id="IPR029063">
    <property type="entry name" value="SAM-dependent_MTases_sf"/>
</dbReference>
<dbReference type="InterPro" id="IPR035965">
    <property type="entry name" value="PAS-like_dom_sf"/>
</dbReference>
<feature type="active site" evidence="6">
    <location>
        <position position="35"/>
    </location>
</feature>
<keyword evidence="12" id="KW-1185">Reference proteome</keyword>
<dbReference type="SUPFAM" id="SSF52738">
    <property type="entry name" value="Methylesterase CheB, C-terminal domain"/>
    <property type="match status" value="1"/>
</dbReference>
<evidence type="ECO:0000256" key="3">
    <source>
        <dbReference type="ARBA" id="ARBA00022603"/>
    </source>
</evidence>
<dbReference type="Proteomes" id="UP000248326">
    <property type="component" value="Unassembled WGS sequence"/>
</dbReference>
<dbReference type="PROSITE" id="PS50123">
    <property type="entry name" value="CHER"/>
    <property type="match status" value="1"/>
</dbReference>
<reference evidence="11 12" key="1">
    <citation type="submission" date="2018-06" db="EMBL/GenBank/DDBJ databases">
        <title>Genomic Encyclopedia of Type Strains, Phase IV (KMG-IV): sequencing the most valuable type-strain genomes for metagenomic binning, comparative biology and taxonomic classification.</title>
        <authorList>
            <person name="Goeker M."/>
        </authorList>
    </citation>
    <scope>NUCLEOTIDE SEQUENCE [LARGE SCALE GENOMIC DNA]</scope>
    <source>
        <strain evidence="11 12">DSM 18048</strain>
    </source>
</reference>
<dbReference type="SUPFAM" id="SSF55785">
    <property type="entry name" value="PYP-like sensor domain (PAS domain)"/>
    <property type="match status" value="1"/>
</dbReference>
<keyword evidence="7" id="KW-0175">Coiled coil</keyword>
<organism evidence="11 12">
    <name type="scientific">Deinococcus yavapaiensis KR-236</name>
    <dbReference type="NCBI Taxonomy" id="694435"/>
    <lineage>
        <taxon>Bacteria</taxon>
        <taxon>Thermotogati</taxon>
        <taxon>Deinococcota</taxon>
        <taxon>Deinococci</taxon>
        <taxon>Deinococcales</taxon>
        <taxon>Deinococcaceae</taxon>
        <taxon>Deinococcus</taxon>
    </lineage>
</organism>
<dbReference type="InterPro" id="IPR000014">
    <property type="entry name" value="PAS"/>
</dbReference>
<keyword evidence="4" id="KW-0808">Transferase</keyword>
<dbReference type="InterPro" id="IPR035909">
    <property type="entry name" value="CheB_C"/>
</dbReference>
<dbReference type="GO" id="GO:0000156">
    <property type="term" value="F:phosphorelay response regulator activity"/>
    <property type="evidence" value="ECO:0007669"/>
    <property type="project" value="InterPro"/>
</dbReference>
<dbReference type="EC" id="2.1.1.80" evidence="2"/>
<dbReference type="RefSeq" id="WP_110888466.1">
    <property type="nucleotide sequence ID" value="NZ_QJSX01000019.1"/>
</dbReference>
<dbReference type="Gene3D" id="3.30.450.20">
    <property type="entry name" value="PAS domain"/>
    <property type="match status" value="1"/>
</dbReference>